<feature type="transmembrane region" description="Helical" evidence="9">
    <location>
        <begin position="234"/>
        <end position="261"/>
    </location>
</feature>
<comment type="similarity">
    <text evidence="2">Belongs to the autoinducer-2 exporter (AI-2E) (TC 2.A.86) family.</text>
</comment>
<keyword evidence="4" id="KW-1003">Cell membrane</keyword>
<evidence type="ECO:0000256" key="3">
    <source>
        <dbReference type="ARBA" id="ARBA00022448"/>
    </source>
</evidence>
<feature type="transmembrane region" description="Helical" evidence="9">
    <location>
        <begin position="61"/>
        <end position="82"/>
    </location>
</feature>
<dbReference type="Proteomes" id="UP000646365">
    <property type="component" value="Unassembled WGS sequence"/>
</dbReference>
<evidence type="ECO:0000256" key="2">
    <source>
        <dbReference type="ARBA" id="ARBA00009773"/>
    </source>
</evidence>
<feature type="transmembrane region" description="Helical" evidence="9">
    <location>
        <begin position="150"/>
        <end position="170"/>
    </location>
</feature>
<organism evidence="10 11">
    <name type="scientific">Aliidongia dinghuensis</name>
    <dbReference type="NCBI Taxonomy" id="1867774"/>
    <lineage>
        <taxon>Bacteria</taxon>
        <taxon>Pseudomonadati</taxon>
        <taxon>Pseudomonadota</taxon>
        <taxon>Alphaproteobacteria</taxon>
        <taxon>Rhodospirillales</taxon>
        <taxon>Dongiaceae</taxon>
        <taxon>Aliidongia</taxon>
    </lineage>
</organism>
<protein>
    <submittedName>
        <fullName evidence="10">AI-2E family transporter</fullName>
    </submittedName>
</protein>
<keyword evidence="3" id="KW-0813">Transport</keyword>
<dbReference type="GO" id="GO:0055085">
    <property type="term" value="P:transmembrane transport"/>
    <property type="evidence" value="ECO:0007669"/>
    <property type="project" value="TreeGrafter"/>
</dbReference>
<gene>
    <name evidence="10" type="ORF">GCM10011611_34240</name>
</gene>
<dbReference type="Pfam" id="PF01594">
    <property type="entry name" value="AI-2E_transport"/>
    <property type="match status" value="1"/>
</dbReference>
<dbReference type="PANTHER" id="PTHR21716">
    <property type="entry name" value="TRANSMEMBRANE PROTEIN"/>
    <property type="match status" value="1"/>
</dbReference>
<keyword evidence="11" id="KW-1185">Reference proteome</keyword>
<evidence type="ECO:0000313" key="11">
    <source>
        <dbReference type="Proteomes" id="UP000646365"/>
    </source>
</evidence>
<keyword evidence="7 9" id="KW-0472">Membrane</keyword>
<dbReference type="InterPro" id="IPR002549">
    <property type="entry name" value="AI-2E-like"/>
</dbReference>
<evidence type="ECO:0000256" key="1">
    <source>
        <dbReference type="ARBA" id="ARBA00004651"/>
    </source>
</evidence>
<accession>A0A8J2YVV9</accession>
<feature type="compositionally biased region" description="Basic and acidic residues" evidence="8">
    <location>
        <begin position="367"/>
        <end position="382"/>
    </location>
</feature>
<keyword evidence="6 9" id="KW-1133">Transmembrane helix</keyword>
<evidence type="ECO:0000256" key="8">
    <source>
        <dbReference type="SAM" id="MobiDB-lite"/>
    </source>
</evidence>
<feature type="transmembrane region" description="Helical" evidence="9">
    <location>
        <begin position="303"/>
        <end position="336"/>
    </location>
</feature>
<evidence type="ECO:0000256" key="9">
    <source>
        <dbReference type="SAM" id="Phobius"/>
    </source>
</evidence>
<comment type="caution">
    <text evidence="10">The sequence shown here is derived from an EMBL/GenBank/DDBJ whole genome shotgun (WGS) entry which is preliminary data.</text>
</comment>
<name>A0A8J2YVV9_9PROT</name>
<dbReference type="EMBL" id="BMJQ01000008">
    <property type="protein sequence ID" value="GGF25340.1"/>
    <property type="molecule type" value="Genomic_DNA"/>
</dbReference>
<reference evidence="10" key="1">
    <citation type="journal article" date="2014" name="Int. J. Syst. Evol. Microbiol.">
        <title>Complete genome sequence of Corynebacterium casei LMG S-19264T (=DSM 44701T), isolated from a smear-ripened cheese.</title>
        <authorList>
            <consortium name="US DOE Joint Genome Institute (JGI-PGF)"/>
            <person name="Walter F."/>
            <person name="Albersmeier A."/>
            <person name="Kalinowski J."/>
            <person name="Ruckert C."/>
        </authorList>
    </citation>
    <scope>NUCLEOTIDE SEQUENCE</scope>
    <source>
        <strain evidence="10">CGMCC 1.15725</strain>
    </source>
</reference>
<evidence type="ECO:0000313" key="10">
    <source>
        <dbReference type="EMBL" id="GGF25340.1"/>
    </source>
</evidence>
<evidence type="ECO:0000256" key="5">
    <source>
        <dbReference type="ARBA" id="ARBA00022692"/>
    </source>
</evidence>
<dbReference type="GO" id="GO:0005886">
    <property type="term" value="C:plasma membrane"/>
    <property type="evidence" value="ECO:0007669"/>
    <property type="project" value="UniProtKB-SubCell"/>
</dbReference>
<feature type="region of interest" description="Disordered" evidence="8">
    <location>
        <begin position="360"/>
        <end position="391"/>
    </location>
</feature>
<comment type="subcellular location">
    <subcellularLocation>
        <location evidence="1">Cell membrane</location>
        <topology evidence="1">Multi-pass membrane protein</topology>
    </subcellularLocation>
</comment>
<feature type="transmembrane region" description="Helical" evidence="9">
    <location>
        <begin position="206"/>
        <end position="228"/>
    </location>
</feature>
<evidence type="ECO:0000256" key="4">
    <source>
        <dbReference type="ARBA" id="ARBA00022475"/>
    </source>
</evidence>
<proteinExistence type="inferred from homology"/>
<evidence type="ECO:0000256" key="6">
    <source>
        <dbReference type="ARBA" id="ARBA00022989"/>
    </source>
</evidence>
<feature type="transmembrane region" description="Helical" evidence="9">
    <location>
        <begin position="28"/>
        <end position="49"/>
    </location>
</feature>
<keyword evidence="5 9" id="KW-0812">Transmembrane</keyword>
<dbReference type="PANTHER" id="PTHR21716:SF53">
    <property type="entry name" value="PERMEASE PERM-RELATED"/>
    <property type="match status" value="1"/>
</dbReference>
<evidence type="ECO:0000256" key="7">
    <source>
        <dbReference type="ARBA" id="ARBA00023136"/>
    </source>
</evidence>
<dbReference type="AlphaFoldDB" id="A0A8J2YVV9"/>
<dbReference type="RefSeq" id="WP_189047896.1">
    <property type="nucleotide sequence ID" value="NZ_BMJQ01000008.1"/>
</dbReference>
<sequence length="391" mass="42092">MTQAWGRTLFWIGAVVLAAYVLNLLSSILLPFVMGSAIAFLLDPFVIRLDRLRVPRSLGSILVLFAFLALIVAFILLLVPLLENQITALVSHFPAYLAMVRDEIDHFLALLQDRLDPDQVAKLRDAASAKVGDILAGIGKVITSLLTGGIAIANLLSLVFITPIVAFFLLRDWEVLLATIDSWLPREHAETIREQARLIEQTLSGFLRGQASVCLLLGMFYGLALTIIGLDFGLVLGLVCGCLIFIPFLGGFTGGLLSVGLAFAQFGSWHKPLVVAALFVVGQTLEGNIITPKLVGDRVNLHPVWLIFSLLAFGALFGFVGVLIAVPMAAVIGVLVRFALKRYLLSPLYDPANAVPANESDACPPDSYHRDASHQDVGHRDVGAPPAGGTP</sequence>
<reference evidence="10" key="2">
    <citation type="submission" date="2020-09" db="EMBL/GenBank/DDBJ databases">
        <authorList>
            <person name="Sun Q."/>
            <person name="Zhou Y."/>
        </authorList>
    </citation>
    <scope>NUCLEOTIDE SEQUENCE</scope>
    <source>
        <strain evidence="10">CGMCC 1.15725</strain>
    </source>
</reference>